<keyword evidence="3" id="KW-1185">Reference proteome</keyword>
<evidence type="ECO:0000256" key="1">
    <source>
        <dbReference type="SAM" id="MobiDB-lite"/>
    </source>
</evidence>
<accession>A0AA40C9W8</accession>
<comment type="caution">
    <text evidence="2">The sequence shown here is derived from an EMBL/GenBank/DDBJ whole genome shotgun (WGS) entry which is preliminary data.</text>
</comment>
<reference evidence="2" key="1">
    <citation type="submission" date="2023-06" db="EMBL/GenBank/DDBJ databases">
        <title>Genome-scale phylogeny and comparative genomics of the fungal order Sordariales.</title>
        <authorList>
            <consortium name="Lawrence Berkeley National Laboratory"/>
            <person name="Hensen N."/>
            <person name="Bonometti L."/>
            <person name="Westerberg I."/>
            <person name="Brannstrom I.O."/>
            <person name="Guillou S."/>
            <person name="Cros-Aarteil S."/>
            <person name="Calhoun S."/>
            <person name="Haridas S."/>
            <person name="Kuo A."/>
            <person name="Mondo S."/>
            <person name="Pangilinan J."/>
            <person name="Riley R."/>
            <person name="LaButti K."/>
            <person name="Andreopoulos B."/>
            <person name="Lipzen A."/>
            <person name="Chen C."/>
            <person name="Yanf M."/>
            <person name="Daum C."/>
            <person name="Ng V."/>
            <person name="Clum A."/>
            <person name="Steindorff A."/>
            <person name="Ohm R."/>
            <person name="Martin F."/>
            <person name="Silar P."/>
            <person name="Natvig D."/>
            <person name="Lalanne C."/>
            <person name="Gautier V."/>
            <person name="Ament-velasquez S.L."/>
            <person name="Kruys A."/>
            <person name="Hutchinson M.I."/>
            <person name="Powell A.J."/>
            <person name="Barry K."/>
            <person name="Miller A.N."/>
            <person name="Grigoriev I.V."/>
            <person name="Debuchy R."/>
            <person name="Gladieux P."/>
            <person name="Thoren M.H."/>
            <person name="Johannesson H."/>
        </authorList>
    </citation>
    <scope>NUCLEOTIDE SEQUENCE</scope>
    <source>
        <strain evidence="2">SMH3391-2</strain>
    </source>
</reference>
<protein>
    <recommendedName>
        <fullName evidence="4">Fungal N-terminal domain-containing protein</fullName>
    </recommendedName>
</protein>
<proteinExistence type="predicted"/>
<evidence type="ECO:0008006" key="4">
    <source>
        <dbReference type="Google" id="ProtNLM"/>
    </source>
</evidence>
<dbReference type="EMBL" id="JAULSR010000002">
    <property type="protein sequence ID" value="KAK0630891.1"/>
    <property type="molecule type" value="Genomic_DNA"/>
</dbReference>
<sequence length="385" mass="42223">MEGVSAASAIVGLIDVAFSVMHAIRKATNRINGDSKTLGALSSELNSIEQILEGVREEVHLQTTKVYQAVANLNRVGEELQGFFQNLERKQGTPKTRRFLHALKDGDKEDQDFQRIMGCLSGAKANLMLQIQITGVGVTANQIAGLNVKYQTLARVNARMAQMTGTGLVMNRVLEERNLIPRSPGDGETIHLEADDVVAIENAIQFHIASSSGTERFTTRNLKTGDNFKMHEGDVGFDTPNTVGQRSVMENIKFGDHGRVTRGNISKEVNRQSHSVTVEVGGAESTMCCRVQRRVGGISVLPPSETEGVIQPDRRGGMHRKAPRSMGWTTGADHFLPLQSMRASEGLMQSRPSQCDQKCDQKCDPKAEGTLSFLPSLSHSRVWNR</sequence>
<dbReference type="Proteomes" id="UP001174934">
    <property type="component" value="Unassembled WGS sequence"/>
</dbReference>
<feature type="region of interest" description="Disordered" evidence="1">
    <location>
        <begin position="303"/>
        <end position="331"/>
    </location>
</feature>
<evidence type="ECO:0000313" key="3">
    <source>
        <dbReference type="Proteomes" id="UP001174934"/>
    </source>
</evidence>
<evidence type="ECO:0000313" key="2">
    <source>
        <dbReference type="EMBL" id="KAK0630891.1"/>
    </source>
</evidence>
<gene>
    <name evidence="2" type="ORF">B0T17DRAFT_507324</name>
</gene>
<dbReference type="AlphaFoldDB" id="A0AA40C9W8"/>
<name>A0AA40C9W8_9PEZI</name>
<organism evidence="2 3">
    <name type="scientific">Bombardia bombarda</name>
    <dbReference type="NCBI Taxonomy" id="252184"/>
    <lineage>
        <taxon>Eukaryota</taxon>
        <taxon>Fungi</taxon>
        <taxon>Dikarya</taxon>
        <taxon>Ascomycota</taxon>
        <taxon>Pezizomycotina</taxon>
        <taxon>Sordariomycetes</taxon>
        <taxon>Sordariomycetidae</taxon>
        <taxon>Sordariales</taxon>
        <taxon>Lasiosphaeriaceae</taxon>
        <taxon>Bombardia</taxon>
    </lineage>
</organism>